<dbReference type="RefSeq" id="WP_021055022.1">
    <property type="nucleotide sequence ID" value="NZ_KE356561.1"/>
</dbReference>
<evidence type="ECO:0000313" key="5">
    <source>
        <dbReference type="Proteomes" id="UP000030710"/>
    </source>
</evidence>
<dbReference type="EMBL" id="KE356561">
    <property type="protein sequence ID" value="ERG95545.1"/>
    <property type="molecule type" value="Genomic_DNA"/>
</dbReference>
<evidence type="ECO:0000256" key="1">
    <source>
        <dbReference type="ARBA" id="ARBA00022679"/>
    </source>
</evidence>
<feature type="domain" description="N-acetyltransferase" evidence="3">
    <location>
        <begin position="2"/>
        <end position="184"/>
    </location>
</feature>
<dbReference type="STRING" id="1238425.J07HQW2_02003"/>
<dbReference type="eggNOG" id="arCOG00833">
    <property type="taxonomic scope" value="Archaea"/>
</dbReference>
<dbReference type="InterPro" id="IPR050680">
    <property type="entry name" value="YpeA/RimI_acetyltransf"/>
</dbReference>
<dbReference type="InterPro" id="IPR016181">
    <property type="entry name" value="Acyl_CoA_acyltransferase"/>
</dbReference>
<dbReference type="SUPFAM" id="SSF55729">
    <property type="entry name" value="Acyl-CoA N-acyltransferases (Nat)"/>
    <property type="match status" value="1"/>
</dbReference>
<organism evidence="4 5">
    <name type="scientific">Haloquadratum walsbyi J07HQW2</name>
    <dbReference type="NCBI Taxonomy" id="1238425"/>
    <lineage>
        <taxon>Archaea</taxon>
        <taxon>Methanobacteriati</taxon>
        <taxon>Methanobacteriota</taxon>
        <taxon>Stenosarchaea group</taxon>
        <taxon>Halobacteria</taxon>
        <taxon>Halobacteriales</taxon>
        <taxon>Haloferacaceae</taxon>
        <taxon>Haloquadratum</taxon>
    </lineage>
</organism>
<evidence type="ECO:0000259" key="3">
    <source>
        <dbReference type="PROSITE" id="PS51186"/>
    </source>
</evidence>
<dbReference type="PROSITE" id="PS51186">
    <property type="entry name" value="GNAT"/>
    <property type="match status" value="1"/>
</dbReference>
<dbReference type="Proteomes" id="UP000030710">
    <property type="component" value="Unassembled WGS sequence"/>
</dbReference>
<dbReference type="InterPro" id="IPR000182">
    <property type="entry name" value="GNAT_dom"/>
</dbReference>
<dbReference type="PANTHER" id="PTHR43420:SF44">
    <property type="entry name" value="ACETYLTRANSFERASE YPEA"/>
    <property type="match status" value="1"/>
</dbReference>
<dbReference type="Pfam" id="PF00583">
    <property type="entry name" value="Acetyltransf_1"/>
    <property type="match status" value="1"/>
</dbReference>
<dbReference type="GO" id="GO:0016747">
    <property type="term" value="F:acyltransferase activity, transferring groups other than amino-acyl groups"/>
    <property type="evidence" value="ECO:0007669"/>
    <property type="project" value="InterPro"/>
</dbReference>
<proteinExistence type="predicted"/>
<reference evidence="4 5" key="1">
    <citation type="journal article" date="2013" name="PLoS ONE">
        <title>Assembly-driven community genomics of a hypersaline microbial ecosystem.</title>
        <authorList>
            <person name="Podell S."/>
            <person name="Ugalde J.A."/>
            <person name="Narasingarao P."/>
            <person name="Banfield J.F."/>
            <person name="Heidelberg K.B."/>
            <person name="Allen E.E."/>
        </authorList>
    </citation>
    <scope>NUCLEOTIDE SEQUENCE [LARGE SCALE GENOMIC DNA]</scope>
    <source>
        <strain evidence="5">J07HQW2</strain>
    </source>
</reference>
<sequence length="184" mass="20575">MSTYRPACSEDYSQLITLQQYLFSPSPQLLQLVVKTQTIGSCLVSTTQTADIIGYALWLGGAEQSGLNTSALMRESTFNTNEGSDVDTDYMSMTNRKATAYLAELVIHPAYRRQRRGIQLLNALMTQLTPGTRLTLNVAVNNTPARKLYESAGFNPVRRREEFYRSETTDEISDVDAVIYAKLV</sequence>
<protein>
    <submittedName>
        <fullName evidence="4">Acetyltransferase</fullName>
    </submittedName>
</protein>
<dbReference type="PANTHER" id="PTHR43420">
    <property type="entry name" value="ACETYLTRANSFERASE"/>
    <property type="match status" value="1"/>
</dbReference>
<keyword evidence="1 4" id="KW-0808">Transferase</keyword>
<accession>U1NET3</accession>
<gene>
    <name evidence="4" type="ORF">J07HQW2_02003</name>
</gene>
<name>U1NET3_9EURY</name>
<dbReference type="HOGENOM" id="CLU_013985_23_1_2"/>
<dbReference type="CDD" id="cd04301">
    <property type="entry name" value="NAT_SF"/>
    <property type="match status" value="1"/>
</dbReference>
<evidence type="ECO:0000313" key="4">
    <source>
        <dbReference type="EMBL" id="ERG95545.1"/>
    </source>
</evidence>
<keyword evidence="2" id="KW-0012">Acyltransferase</keyword>
<dbReference type="AlphaFoldDB" id="U1NET3"/>
<evidence type="ECO:0000256" key="2">
    <source>
        <dbReference type="ARBA" id="ARBA00023315"/>
    </source>
</evidence>
<dbReference type="Gene3D" id="3.40.630.30">
    <property type="match status" value="1"/>
</dbReference>